<comment type="caution">
    <text evidence="2">The sequence shown here is derived from an EMBL/GenBank/DDBJ whole genome shotgun (WGS) entry which is preliminary data.</text>
</comment>
<dbReference type="PATRIC" id="fig|909613.9.peg.6624"/>
<keyword evidence="3" id="KW-1185">Reference proteome</keyword>
<reference evidence="2 3" key="1">
    <citation type="journal article" date="2014" name="Genome Announc.">
        <title>Draft Genome Sequence of the Antitrypanosomally Active Sponge-Associated Bacterium Actinokineospora sp. Strain EG49.</title>
        <authorList>
            <person name="Harjes J."/>
            <person name="Ryu T."/>
            <person name="Abdelmohsen U.R."/>
            <person name="Moitinho-Silva L."/>
            <person name="Horn H."/>
            <person name="Ravasi T."/>
            <person name="Hentschel U."/>
        </authorList>
    </citation>
    <scope>NUCLEOTIDE SEQUENCE [LARGE SCALE GENOMIC DNA]</scope>
    <source>
        <strain evidence="2 3">EG49</strain>
    </source>
</reference>
<feature type="transmembrane region" description="Helical" evidence="1">
    <location>
        <begin position="40"/>
        <end position="59"/>
    </location>
</feature>
<name>W7IVP8_9PSEU</name>
<gene>
    <name evidence="2" type="ORF">UO65_6630</name>
</gene>
<accession>W7IVP8</accession>
<sequence length="184" mass="17974">MSRWPLLYARSRRIPAAVVAAVLGTVGVGLLAGDAGDPRLAALATALGAAALATSLGSADPALDRTAAFAWPPRRAAHLLLGAALLAGLLLLAAPLAPEGVLLRDVAGLTGLGALGATAFGADAAWSLPVAWAALTLVVPPAGGGIGSVLTWPVQPAACTAASATAITLGCTGLLVHTALGCRR</sequence>
<dbReference type="Proteomes" id="UP000019277">
    <property type="component" value="Unassembled WGS sequence"/>
</dbReference>
<feature type="transmembrane region" description="Helical" evidence="1">
    <location>
        <begin position="154"/>
        <end position="176"/>
    </location>
</feature>
<dbReference type="OrthoDB" id="3428801at2"/>
<evidence type="ECO:0000313" key="3">
    <source>
        <dbReference type="Proteomes" id="UP000019277"/>
    </source>
</evidence>
<protein>
    <submittedName>
        <fullName evidence="2">Uncharacterized protein</fullName>
    </submittedName>
</protein>
<dbReference type="RefSeq" id="WP_035290769.1">
    <property type="nucleotide sequence ID" value="NZ_AYXG01000261.1"/>
</dbReference>
<organism evidence="2 3">
    <name type="scientific">Actinokineospora spheciospongiae</name>
    <dbReference type="NCBI Taxonomy" id="909613"/>
    <lineage>
        <taxon>Bacteria</taxon>
        <taxon>Bacillati</taxon>
        <taxon>Actinomycetota</taxon>
        <taxon>Actinomycetes</taxon>
        <taxon>Pseudonocardiales</taxon>
        <taxon>Pseudonocardiaceae</taxon>
        <taxon>Actinokineospora</taxon>
    </lineage>
</organism>
<feature type="transmembrane region" description="Helical" evidence="1">
    <location>
        <begin position="79"/>
        <end position="97"/>
    </location>
</feature>
<keyword evidence="1" id="KW-0472">Membrane</keyword>
<dbReference type="eggNOG" id="ENOG5033Y26">
    <property type="taxonomic scope" value="Bacteria"/>
</dbReference>
<keyword evidence="1" id="KW-0812">Transmembrane</keyword>
<proteinExistence type="predicted"/>
<dbReference type="STRING" id="909613.UO65_6630"/>
<dbReference type="AlphaFoldDB" id="W7IVP8"/>
<feature type="transmembrane region" description="Helical" evidence="1">
    <location>
        <begin position="14"/>
        <end position="33"/>
    </location>
</feature>
<evidence type="ECO:0000313" key="2">
    <source>
        <dbReference type="EMBL" id="EWC58074.1"/>
    </source>
</evidence>
<evidence type="ECO:0000256" key="1">
    <source>
        <dbReference type="SAM" id="Phobius"/>
    </source>
</evidence>
<dbReference type="EMBL" id="AYXG01000261">
    <property type="protein sequence ID" value="EWC58074.1"/>
    <property type="molecule type" value="Genomic_DNA"/>
</dbReference>
<keyword evidence="1" id="KW-1133">Transmembrane helix</keyword>